<dbReference type="AlphaFoldDB" id="A0A3R9PUD9"/>
<evidence type="ECO:0000313" key="8">
    <source>
        <dbReference type="Proteomes" id="UP000269669"/>
    </source>
</evidence>
<dbReference type="InterPro" id="IPR036049">
    <property type="entry name" value="Ribosomal_uL29_sf"/>
</dbReference>
<keyword evidence="2 5" id="KW-0689">Ribosomal protein</keyword>
<comment type="similarity">
    <text evidence="1 5">Belongs to the universal ribosomal protein uL29 family.</text>
</comment>
<dbReference type="Pfam" id="PF00831">
    <property type="entry name" value="Ribosomal_L29"/>
    <property type="match status" value="1"/>
</dbReference>
<dbReference type="Gene3D" id="1.10.287.310">
    <property type="match status" value="1"/>
</dbReference>
<dbReference type="Proteomes" id="UP000269669">
    <property type="component" value="Unassembled WGS sequence"/>
</dbReference>
<protein>
    <recommendedName>
        <fullName evidence="4 5">Large ribosomal subunit protein uL29</fullName>
    </recommendedName>
</protein>
<evidence type="ECO:0000256" key="6">
    <source>
        <dbReference type="SAM" id="MobiDB-lite"/>
    </source>
</evidence>
<gene>
    <name evidence="5" type="primary">rpmC</name>
    <name evidence="7" type="ORF">EDE15_3639</name>
</gene>
<sequence>MEFEKIRNLSDEELKSEQTKAAEQLFRIRFQKSLGNNEGIKKLRTLKLDVARIKTVARQRELDAHKAANPVVANAAPAKSTRTARKKAKKD</sequence>
<reference evidence="7 8" key="1">
    <citation type="submission" date="2018-12" db="EMBL/GenBank/DDBJ databases">
        <title>Sequencing of bacterial isolates from soil warming experiment in Harvard Forest, Massachusetts, USA.</title>
        <authorList>
            <person name="Deangelis K."/>
        </authorList>
    </citation>
    <scope>NUCLEOTIDE SEQUENCE [LARGE SCALE GENOMIC DNA]</scope>
    <source>
        <strain evidence="7 8">EB153</strain>
    </source>
</reference>
<evidence type="ECO:0000256" key="1">
    <source>
        <dbReference type="ARBA" id="ARBA00009254"/>
    </source>
</evidence>
<dbReference type="NCBIfam" id="TIGR00012">
    <property type="entry name" value="L29"/>
    <property type="match status" value="1"/>
</dbReference>
<feature type="compositionally biased region" description="Basic residues" evidence="6">
    <location>
        <begin position="82"/>
        <end position="91"/>
    </location>
</feature>
<keyword evidence="8" id="KW-1185">Reference proteome</keyword>
<evidence type="ECO:0000256" key="2">
    <source>
        <dbReference type="ARBA" id="ARBA00022980"/>
    </source>
</evidence>
<dbReference type="GO" id="GO:0003735">
    <property type="term" value="F:structural constituent of ribosome"/>
    <property type="evidence" value="ECO:0007669"/>
    <property type="project" value="InterPro"/>
</dbReference>
<proteinExistence type="inferred from homology"/>
<evidence type="ECO:0000256" key="3">
    <source>
        <dbReference type="ARBA" id="ARBA00023274"/>
    </source>
</evidence>
<feature type="compositionally biased region" description="Low complexity" evidence="6">
    <location>
        <begin position="67"/>
        <end position="81"/>
    </location>
</feature>
<comment type="caution">
    <text evidence="7">The sequence shown here is derived from an EMBL/GenBank/DDBJ whole genome shotgun (WGS) entry which is preliminary data.</text>
</comment>
<dbReference type="GO" id="GO:0006412">
    <property type="term" value="P:translation"/>
    <property type="evidence" value="ECO:0007669"/>
    <property type="project" value="UniProtKB-UniRule"/>
</dbReference>
<dbReference type="GO" id="GO:1990904">
    <property type="term" value="C:ribonucleoprotein complex"/>
    <property type="evidence" value="ECO:0007669"/>
    <property type="project" value="UniProtKB-KW"/>
</dbReference>
<organism evidence="7 8">
    <name type="scientific">Edaphobacter aggregans</name>
    <dbReference type="NCBI Taxonomy" id="570835"/>
    <lineage>
        <taxon>Bacteria</taxon>
        <taxon>Pseudomonadati</taxon>
        <taxon>Acidobacteriota</taxon>
        <taxon>Terriglobia</taxon>
        <taxon>Terriglobales</taxon>
        <taxon>Acidobacteriaceae</taxon>
        <taxon>Edaphobacter</taxon>
    </lineage>
</organism>
<evidence type="ECO:0000313" key="7">
    <source>
        <dbReference type="EMBL" id="RSL18083.1"/>
    </source>
</evidence>
<keyword evidence="3 5" id="KW-0687">Ribonucleoprotein</keyword>
<dbReference type="SUPFAM" id="SSF46561">
    <property type="entry name" value="Ribosomal protein L29 (L29p)"/>
    <property type="match status" value="1"/>
</dbReference>
<accession>A0A3R9PUD9</accession>
<dbReference type="HAMAP" id="MF_00374">
    <property type="entry name" value="Ribosomal_uL29"/>
    <property type="match status" value="1"/>
</dbReference>
<feature type="region of interest" description="Disordered" evidence="6">
    <location>
        <begin position="67"/>
        <end position="91"/>
    </location>
</feature>
<evidence type="ECO:0000256" key="4">
    <source>
        <dbReference type="ARBA" id="ARBA00035204"/>
    </source>
</evidence>
<dbReference type="EMBL" id="RSDW01000001">
    <property type="protein sequence ID" value="RSL18083.1"/>
    <property type="molecule type" value="Genomic_DNA"/>
</dbReference>
<name>A0A3R9PUD9_9BACT</name>
<evidence type="ECO:0000256" key="5">
    <source>
        <dbReference type="HAMAP-Rule" id="MF_00374"/>
    </source>
</evidence>
<dbReference type="OrthoDB" id="9815192at2"/>
<dbReference type="InterPro" id="IPR001854">
    <property type="entry name" value="Ribosomal_uL29"/>
</dbReference>
<dbReference type="GO" id="GO:0005840">
    <property type="term" value="C:ribosome"/>
    <property type="evidence" value="ECO:0007669"/>
    <property type="project" value="UniProtKB-KW"/>
</dbReference>
<dbReference type="RefSeq" id="WP_125486490.1">
    <property type="nucleotide sequence ID" value="NZ_RSDW01000001.1"/>
</dbReference>